<dbReference type="InterPro" id="IPR018247">
    <property type="entry name" value="EF_Hand_1_Ca_BS"/>
</dbReference>
<gene>
    <name evidence="1" type="ORF">DMY87_03620</name>
</gene>
<reference evidence="1 2" key="1">
    <citation type="submission" date="2018-06" db="EMBL/GenBank/DDBJ databases">
        <title>Rhizobium wuzhouense sp. nov., isolated from roots of Oryza officinalis.</title>
        <authorList>
            <person name="Yuan T."/>
        </authorList>
    </citation>
    <scope>NUCLEOTIDE SEQUENCE [LARGE SCALE GENOMIC DNA]</scope>
    <source>
        <strain evidence="1 2">W44</strain>
    </source>
</reference>
<dbReference type="Proteomes" id="UP000247536">
    <property type="component" value="Unassembled WGS sequence"/>
</dbReference>
<dbReference type="PROSITE" id="PS00018">
    <property type="entry name" value="EF_HAND_1"/>
    <property type="match status" value="1"/>
</dbReference>
<accession>A0ABX5NXV0</accession>
<organism evidence="1 2">
    <name type="scientific">Rhizobium wuzhouense</name>
    <dbReference type="NCBI Taxonomy" id="1986026"/>
    <lineage>
        <taxon>Bacteria</taxon>
        <taxon>Pseudomonadati</taxon>
        <taxon>Pseudomonadota</taxon>
        <taxon>Alphaproteobacteria</taxon>
        <taxon>Hyphomicrobiales</taxon>
        <taxon>Rhizobiaceae</taxon>
        <taxon>Rhizobium/Agrobacterium group</taxon>
        <taxon>Rhizobium</taxon>
    </lineage>
</organism>
<dbReference type="EMBL" id="QJRY01000001">
    <property type="protein sequence ID" value="PYB77459.1"/>
    <property type="molecule type" value="Genomic_DNA"/>
</dbReference>
<dbReference type="InterPro" id="IPR010412">
    <property type="entry name" value="DUF1007"/>
</dbReference>
<comment type="caution">
    <text evidence="1">The sequence shown here is derived from an EMBL/GenBank/DDBJ whole genome shotgun (WGS) entry which is preliminary data.</text>
</comment>
<keyword evidence="2" id="KW-1185">Reference proteome</keyword>
<proteinExistence type="predicted"/>
<dbReference type="Pfam" id="PF06226">
    <property type="entry name" value="DUF1007"/>
    <property type="match status" value="1"/>
</dbReference>
<protein>
    <recommendedName>
        <fullName evidence="3">EF-hand domain-containing protein</fullName>
    </recommendedName>
</protein>
<evidence type="ECO:0000313" key="2">
    <source>
        <dbReference type="Proteomes" id="UP000247536"/>
    </source>
</evidence>
<sequence>MMRRLSIFAAISSVVFGLAGAVAAHPDIAASVRLIFALEGTRLTGLTERLAFDAATSARLLARFDADRDGVLSDAEVSLLADELLPRLAERNAYTELRLDGRSLSLPEPAISDLQLHDGYLGLRLEYRFPEQPEIRASTLGVLLRDRDLVIAFRPDPTMPAIITPDVEGACSTSIEARPDEAYFGGLVTPSLVTLTCR</sequence>
<evidence type="ECO:0008006" key="3">
    <source>
        <dbReference type="Google" id="ProtNLM"/>
    </source>
</evidence>
<evidence type="ECO:0000313" key="1">
    <source>
        <dbReference type="EMBL" id="PYB77459.1"/>
    </source>
</evidence>
<dbReference type="RefSeq" id="WP_110789893.1">
    <property type="nucleotide sequence ID" value="NZ_QJRY01000001.1"/>
</dbReference>
<name>A0ABX5NXV0_9HYPH</name>